<sequence>MTKTDLPKLTTAQLLLLWSDGIGNDHSAEKVLSRLQSQLSDQQYRSLQPLLSASSPSSTDPALQFVHQQMKQGLSLPEALKRFEMRVSKWQQVCAVIREQTEPLLAYPLVLLVIFSMTFWIWSIYVVPGLMEMYQSESARAHLPTLSQWLFDLQHHPVLGWLIAAVLLAAVAALLFFGWQLRVGFKRQLREPGATNRGLFLLLPGLSDFARLLFSSQNTAPKEAVFSAEHLQEYALAQTLGHADATLDRILQSPAEALARPLRQRFNRISKLLIACCWVLIAALMIGAYELIFNIGKLV</sequence>
<dbReference type="AlphaFoldDB" id="A0A4R6UQR4"/>
<keyword evidence="1" id="KW-0472">Membrane</keyword>
<dbReference type="SUPFAM" id="SSF81665">
    <property type="entry name" value="Calcium ATPase, transmembrane domain M"/>
    <property type="match status" value="1"/>
</dbReference>
<organism evidence="2 3">
    <name type="scientific">Permianibacter aggregans</name>
    <dbReference type="NCBI Taxonomy" id="1510150"/>
    <lineage>
        <taxon>Bacteria</taxon>
        <taxon>Pseudomonadati</taxon>
        <taxon>Pseudomonadota</taxon>
        <taxon>Gammaproteobacteria</taxon>
        <taxon>Pseudomonadales</taxon>
        <taxon>Pseudomonadaceae</taxon>
        <taxon>Permianibacter</taxon>
    </lineage>
</organism>
<dbReference type="InterPro" id="IPR023298">
    <property type="entry name" value="ATPase_P-typ_TM_dom_sf"/>
</dbReference>
<dbReference type="GO" id="GO:0022857">
    <property type="term" value="F:transmembrane transporter activity"/>
    <property type="evidence" value="ECO:0007669"/>
    <property type="project" value="UniProtKB-ARBA"/>
</dbReference>
<feature type="transmembrane region" description="Helical" evidence="1">
    <location>
        <begin position="158"/>
        <end position="179"/>
    </location>
</feature>
<proteinExistence type="predicted"/>
<comment type="caution">
    <text evidence="2">The sequence shown here is derived from an EMBL/GenBank/DDBJ whole genome shotgun (WGS) entry which is preliminary data.</text>
</comment>
<gene>
    <name evidence="2" type="ORF">EV696_1097</name>
</gene>
<keyword evidence="1" id="KW-1133">Transmembrane helix</keyword>
<dbReference type="RefSeq" id="WP_133590751.1">
    <property type="nucleotide sequence ID" value="NZ_CP037953.1"/>
</dbReference>
<keyword evidence="1" id="KW-0812">Transmembrane</keyword>
<dbReference type="EMBL" id="SNYM01000009">
    <property type="protein sequence ID" value="TDQ47605.1"/>
    <property type="molecule type" value="Genomic_DNA"/>
</dbReference>
<feature type="transmembrane region" description="Helical" evidence="1">
    <location>
        <begin position="104"/>
        <end position="125"/>
    </location>
</feature>
<evidence type="ECO:0008006" key="4">
    <source>
        <dbReference type="Google" id="ProtNLM"/>
    </source>
</evidence>
<keyword evidence="3" id="KW-1185">Reference proteome</keyword>
<evidence type="ECO:0000256" key="1">
    <source>
        <dbReference type="SAM" id="Phobius"/>
    </source>
</evidence>
<accession>A0A4R6UQR4</accession>
<name>A0A4R6UQR4_9GAMM</name>
<reference evidence="2 3" key="1">
    <citation type="submission" date="2019-03" db="EMBL/GenBank/DDBJ databases">
        <title>Genomic Encyclopedia of Type Strains, Phase IV (KMG-IV): sequencing the most valuable type-strain genomes for metagenomic binning, comparative biology and taxonomic classification.</title>
        <authorList>
            <person name="Goeker M."/>
        </authorList>
    </citation>
    <scope>NUCLEOTIDE SEQUENCE [LARGE SCALE GENOMIC DNA]</scope>
    <source>
        <strain evidence="2 3">DSM 103792</strain>
    </source>
</reference>
<protein>
    <recommendedName>
        <fullName evidence="4">Type II secretory pathway component PulF</fullName>
    </recommendedName>
</protein>
<dbReference type="Proteomes" id="UP000295375">
    <property type="component" value="Unassembled WGS sequence"/>
</dbReference>
<feature type="transmembrane region" description="Helical" evidence="1">
    <location>
        <begin position="272"/>
        <end position="292"/>
    </location>
</feature>
<evidence type="ECO:0000313" key="2">
    <source>
        <dbReference type="EMBL" id="TDQ47605.1"/>
    </source>
</evidence>
<evidence type="ECO:0000313" key="3">
    <source>
        <dbReference type="Proteomes" id="UP000295375"/>
    </source>
</evidence>